<dbReference type="AlphaFoldDB" id="A0A0J6WEP1"/>
<dbReference type="SUPFAM" id="SSF52266">
    <property type="entry name" value="SGNH hydrolase"/>
    <property type="match status" value="1"/>
</dbReference>
<dbReference type="PANTHER" id="PTHR23028:SF53">
    <property type="entry name" value="ACYL_TRANSF_3 DOMAIN-CONTAINING PROTEIN"/>
    <property type="match status" value="1"/>
</dbReference>
<evidence type="ECO:0000256" key="7">
    <source>
        <dbReference type="ARBA" id="ARBA00023315"/>
    </source>
</evidence>
<sequence>MVAVLTVFANHLWDWPRGGFVGVDVFFVISGFLITGNLLRDAEKRGTVSFRHFYWNRVRRIVPAATVVLLLTYAAAILVFLPFRAQQVGVDAWWAFIFMANWHFGLIGTDYFAAAQSVSPIQHYWSLSIEEQFYFVWPALIFLISLLVLRKTWSHAKRMQLAGIVMAVIVALSLGWALYQSLNDAAWAYFDTFSRVWELGVGAILATSVGLLARIPTGLRPVVSWTGLALIGASLLLINDGSAGFPAPWAMLPVAGAALVIAAGVGIEPLYQAFLRNPVSGYIGDISYSLYLVHWPVIVLLGTLMDAGWAYSVSAVAMSFGLAIASYHFLENPLRKADWSKFRDAVRDIRKRRYEGQRSTALAAIACLALLMVASIAYLQRPGAYEVPNLPPVAAAAPQQIDPSAPQPEVSTLESLRNEISTALQATEWPPLNPSMETVIEGPQATAEATQCGALDASSDSCTRGSDNAPKKVVLVGDSVGVTYAGPLWQIARISNNQIQVHSEATFGCSFVDELIDSGDAERTNACPARKQRAVDVINKTKPNIVIISNSYGIKIRNGTDFQLRPFEWAASMQNIINQFKGSTQKIVFLAPPPADIKIGDCYGNRSTVPADCISRVDDRWAGMAEAERGLAEAIGGAWIDSRQWFCADDLCPSFVGTTPTKVDLVHMSPQYGHKISPAIEKTLREAGVF</sequence>
<proteinExistence type="predicted"/>
<keyword evidence="7 11" id="KW-0012">Acyltransferase</keyword>
<feature type="transmembrane region" description="Helical" evidence="8">
    <location>
        <begin position="61"/>
        <end position="83"/>
    </location>
</feature>
<feature type="domain" description="SGNH" evidence="10">
    <location>
        <begin position="458"/>
        <end position="681"/>
    </location>
</feature>
<keyword evidence="6 8" id="KW-0472">Membrane</keyword>
<evidence type="ECO:0000256" key="5">
    <source>
        <dbReference type="ARBA" id="ARBA00022989"/>
    </source>
</evidence>
<dbReference type="GO" id="GO:0016747">
    <property type="term" value="F:acyltransferase activity, transferring groups other than amino-acyl groups"/>
    <property type="evidence" value="ECO:0007669"/>
    <property type="project" value="InterPro"/>
</dbReference>
<dbReference type="PANTHER" id="PTHR23028">
    <property type="entry name" value="ACETYLTRANSFERASE"/>
    <property type="match status" value="1"/>
</dbReference>
<dbReference type="Gene3D" id="3.40.50.1110">
    <property type="entry name" value="SGNH hydrolase"/>
    <property type="match status" value="1"/>
</dbReference>
<evidence type="ECO:0000313" key="12">
    <source>
        <dbReference type="Proteomes" id="UP000036313"/>
    </source>
</evidence>
<gene>
    <name evidence="11" type="primary">oatA_4</name>
    <name evidence="11" type="ORF">MOBUDSM44075_00927</name>
</gene>
<evidence type="ECO:0000256" key="4">
    <source>
        <dbReference type="ARBA" id="ARBA00022692"/>
    </source>
</evidence>
<dbReference type="Proteomes" id="UP000036313">
    <property type="component" value="Unassembled WGS sequence"/>
</dbReference>
<evidence type="ECO:0000256" key="1">
    <source>
        <dbReference type="ARBA" id="ARBA00004651"/>
    </source>
</evidence>
<evidence type="ECO:0000256" key="6">
    <source>
        <dbReference type="ARBA" id="ARBA00023136"/>
    </source>
</evidence>
<reference evidence="11 12" key="1">
    <citation type="journal article" date="2015" name="Genome Biol. Evol.">
        <title>Characterization of Three Mycobacterium spp. with Potential Use in Bioremediation by Genome Sequencing and Comparative Genomics.</title>
        <authorList>
            <person name="Das S."/>
            <person name="Pettersson B.M."/>
            <person name="Behra P.R."/>
            <person name="Ramesh M."/>
            <person name="Dasgupta S."/>
            <person name="Bhattacharya A."/>
            <person name="Kirsebom L.A."/>
        </authorList>
    </citation>
    <scope>NUCLEOTIDE SEQUENCE [LARGE SCALE GENOMIC DNA]</scope>
    <source>
        <strain evidence="11 12">DSM 44075</strain>
    </source>
</reference>
<evidence type="ECO:0000259" key="9">
    <source>
        <dbReference type="Pfam" id="PF01757"/>
    </source>
</evidence>
<evidence type="ECO:0000256" key="3">
    <source>
        <dbReference type="ARBA" id="ARBA00022679"/>
    </source>
</evidence>
<feature type="transmembrane region" description="Helical" evidence="8">
    <location>
        <begin position="132"/>
        <end position="149"/>
    </location>
</feature>
<evidence type="ECO:0000259" key="10">
    <source>
        <dbReference type="Pfam" id="PF19040"/>
    </source>
</evidence>
<keyword evidence="4 8" id="KW-0812">Transmembrane</keyword>
<dbReference type="Pfam" id="PF01757">
    <property type="entry name" value="Acyl_transf_3"/>
    <property type="match status" value="1"/>
</dbReference>
<dbReference type="EMBL" id="JYNU01000005">
    <property type="protein sequence ID" value="KMO80463.1"/>
    <property type="molecule type" value="Genomic_DNA"/>
</dbReference>
<organism evidence="11 12">
    <name type="scientific">Mycolicibacterium obuense</name>
    <dbReference type="NCBI Taxonomy" id="1807"/>
    <lineage>
        <taxon>Bacteria</taxon>
        <taxon>Bacillati</taxon>
        <taxon>Actinomycetota</taxon>
        <taxon>Actinomycetes</taxon>
        <taxon>Mycobacteriales</taxon>
        <taxon>Mycobacteriaceae</taxon>
        <taxon>Mycolicibacterium</taxon>
    </lineage>
</organism>
<feature type="domain" description="Acyltransferase 3" evidence="9">
    <location>
        <begin position="14"/>
        <end position="327"/>
    </location>
</feature>
<keyword evidence="3 11" id="KW-0808">Transferase</keyword>
<dbReference type="GO" id="GO:0005886">
    <property type="term" value="C:plasma membrane"/>
    <property type="evidence" value="ECO:0007669"/>
    <property type="project" value="UniProtKB-SubCell"/>
</dbReference>
<dbReference type="PATRIC" id="fig|1807.14.peg.928"/>
<feature type="transmembrane region" description="Helical" evidence="8">
    <location>
        <begin position="199"/>
        <end position="215"/>
    </location>
</feature>
<evidence type="ECO:0000256" key="2">
    <source>
        <dbReference type="ARBA" id="ARBA00022475"/>
    </source>
</evidence>
<feature type="transmembrane region" description="Helical" evidence="8">
    <location>
        <begin position="283"/>
        <end position="303"/>
    </location>
</feature>
<feature type="transmembrane region" description="Helical" evidence="8">
    <location>
        <begin position="161"/>
        <end position="179"/>
    </location>
</feature>
<feature type="transmembrane region" description="Helical" evidence="8">
    <location>
        <begin position="250"/>
        <end position="271"/>
    </location>
</feature>
<feature type="transmembrane region" description="Helical" evidence="8">
    <location>
        <begin position="309"/>
        <end position="330"/>
    </location>
</feature>
<dbReference type="EC" id="2.3.1.-" evidence="11"/>
<keyword evidence="2" id="KW-1003">Cell membrane</keyword>
<feature type="transmembrane region" description="Helical" evidence="8">
    <location>
        <begin position="20"/>
        <end position="40"/>
    </location>
</feature>
<feature type="transmembrane region" description="Helical" evidence="8">
    <location>
        <begin position="360"/>
        <end position="379"/>
    </location>
</feature>
<dbReference type="InterPro" id="IPR050879">
    <property type="entry name" value="Acyltransferase_3"/>
</dbReference>
<accession>A0A0J6WEP1</accession>
<protein>
    <submittedName>
        <fullName evidence="11">O-acetyltransferase OatA</fullName>
        <ecNumber evidence="11">2.3.1.-</ecNumber>
    </submittedName>
</protein>
<dbReference type="InterPro" id="IPR036514">
    <property type="entry name" value="SGNH_hydro_sf"/>
</dbReference>
<feature type="transmembrane region" description="Helical" evidence="8">
    <location>
        <begin position="222"/>
        <end position="238"/>
    </location>
</feature>
<evidence type="ECO:0000256" key="8">
    <source>
        <dbReference type="SAM" id="Phobius"/>
    </source>
</evidence>
<keyword evidence="5 8" id="KW-1133">Transmembrane helix</keyword>
<name>A0A0J6WEP1_9MYCO</name>
<dbReference type="Pfam" id="PF19040">
    <property type="entry name" value="SGNH"/>
    <property type="match status" value="1"/>
</dbReference>
<comment type="caution">
    <text evidence="11">The sequence shown here is derived from an EMBL/GenBank/DDBJ whole genome shotgun (WGS) entry which is preliminary data.</text>
</comment>
<evidence type="ECO:0000313" key="11">
    <source>
        <dbReference type="EMBL" id="KMO80463.1"/>
    </source>
</evidence>
<dbReference type="InterPro" id="IPR043968">
    <property type="entry name" value="SGNH"/>
</dbReference>
<dbReference type="InterPro" id="IPR002656">
    <property type="entry name" value="Acyl_transf_3_dom"/>
</dbReference>
<comment type="subcellular location">
    <subcellularLocation>
        <location evidence="1">Cell membrane</location>
        <topology evidence="1">Multi-pass membrane protein</topology>
    </subcellularLocation>
</comment>
<dbReference type="GO" id="GO:0009103">
    <property type="term" value="P:lipopolysaccharide biosynthetic process"/>
    <property type="evidence" value="ECO:0007669"/>
    <property type="project" value="TreeGrafter"/>
</dbReference>